<dbReference type="RefSeq" id="WP_290330880.1">
    <property type="nucleotide sequence ID" value="NZ_JAUFPU010000001.1"/>
</dbReference>
<evidence type="ECO:0000256" key="3">
    <source>
        <dbReference type="ARBA" id="ARBA00022741"/>
    </source>
</evidence>
<gene>
    <name evidence="5 9" type="primary">rtcA</name>
    <name evidence="9" type="ORF">QWZ03_00205</name>
</gene>
<evidence type="ECO:0000259" key="8">
    <source>
        <dbReference type="Pfam" id="PF05189"/>
    </source>
</evidence>
<evidence type="ECO:0000256" key="2">
    <source>
        <dbReference type="ARBA" id="ARBA00022598"/>
    </source>
</evidence>
<organism evidence="9 10">
    <name type="scientific">Chitinimonas viridis</name>
    <dbReference type="NCBI Taxonomy" id="664880"/>
    <lineage>
        <taxon>Bacteria</taxon>
        <taxon>Pseudomonadati</taxon>
        <taxon>Pseudomonadota</taxon>
        <taxon>Betaproteobacteria</taxon>
        <taxon>Neisseriales</taxon>
        <taxon>Chitinibacteraceae</taxon>
        <taxon>Chitinimonas</taxon>
    </lineage>
</organism>
<feature type="active site" description="Tele-AMP-histidine intermediate" evidence="5">
    <location>
        <position position="310"/>
    </location>
</feature>
<comment type="caution">
    <text evidence="9">The sequence shown here is derived from an EMBL/GenBank/DDBJ whole genome shotgun (WGS) entry which is preliminary data.</text>
</comment>
<dbReference type="InterPro" id="IPR000228">
    <property type="entry name" value="RNA3'_term_phos_cyc"/>
</dbReference>
<dbReference type="NCBIfam" id="NF003247">
    <property type="entry name" value="PRK04204.1-3"/>
    <property type="match status" value="1"/>
</dbReference>
<keyword evidence="2 5" id="KW-0436">Ligase</keyword>
<reference evidence="9" key="1">
    <citation type="journal article" date="2014" name="Int. J. Syst. Evol. Microbiol.">
        <title>Complete genome of a new Firmicutes species belonging to the dominant human colonic microbiota ('Ruminococcus bicirculans') reveals two chromosomes and a selective capacity to utilize plant glucans.</title>
        <authorList>
            <consortium name="NISC Comparative Sequencing Program"/>
            <person name="Wegmann U."/>
            <person name="Louis P."/>
            <person name="Goesmann A."/>
            <person name="Henrissat B."/>
            <person name="Duncan S.H."/>
            <person name="Flint H.J."/>
        </authorList>
    </citation>
    <scope>NUCLEOTIDE SEQUENCE</scope>
    <source>
        <strain evidence="9">CECT 7703</strain>
    </source>
</reference>
<dbReference type="InterPro" id="IPR013791">
    <property type="entry name" value="RNA3'-term_phos_cycl_insert"/>
</dbReference>
<comment type="similarity">
    <text evidence="1 5">Belongs to the RNA 3'-terminal cyclase family. Type 1 subfamily.</text>
</comment>
<feature type="binding site" evidence="5">
    <location>
        <position position="105"/>
    </location>
    <ligand>
        <name>ATP</name>
        <dbReference type="ChEBI" id="CHEBI:30616"/>
    </ligand>
</feature>
<dbReference type="GO" id="GO:0003963">
    <property type="term" value="F:RNA-3'-phosphate cyclase activity"/>
    <property type="evidence" value="ECO:0007669"/>
    <property type="project" value="UniProtKB-EC"/>
</dbReference>
<keyword evidence="10" id="KW-1185">Reference proteome</keyword>
<dbReference type="Gene3D" id="3.65.10.20">
    <property type="entry name" value="RNA 3'-terminal phosphate cyclase domain"/>
    <property type="match status" value="1"/>
</dbReference>
<dbReference type="SUPFAM" id="SSF55205">
    <property type="entry name" value="EPT/RTPC-like"/>
    <property type="match status" value="2"/>
</dbReference>
<evidence type="ECO:0000256" key="1">
    <source>
        <dbReference type="ARBA" id="ARBA00009206"/>
    </source>
</evidence>
<keyword evidence="3 5" id="KW-0547">Nucleotide-binding</keyword>
<dbReference type="InterPro" id="IPR023797">
    <property type="entry name" value="RNA3'_phos_cyclase_dom"/>
</dbReference>
<dbReference type="InterPro" id="IPR036553">
    <property type="entry name" value="RPTC_insert"/>
</dbReference>
<evidence type="ECO:0000256" key="6">
    <source>
        <dbReference type="NCBIfam" id="TIGR03399"/>
    </source>
</evidence>
<evidence type="ECO:0000313" key="9">
    <source>
        <dbReference type="EMBL" id="MDN3575194.1"/>
    </source>
</evidence>
<dbReference type="InterPro" id="IPR013792">
    <property type="entry name" value="RNA3'P_cycl/enolpyr_Trfase_a/b"/>
</dbReference>
<feature type="domain" description="RNA 3'-terminal phosphate cyclase" evidence="7">
    <location>
        <begin position="14"/>
        <end position="327"/>
    </location>
</feature>
<dbReference type="Proteomes" id="UP001180081">
    <property type="component" value="Unassembled WGS sequence"/>
</dbReference>
<dbReference type="Pfam" id="PF01137">
    <property type="entry name" value="RTC"/>
    <property type="match status" value="1"/>
</dbReference>
<comment type="function">
    <text evidence="5">Catalyzes the conversion of 3'-phosphate to a 2',3'-cyclic phosphodiester at the end of RNA. The mechanism of action of the enzyme occurs in 3 steps: (A) adenylation of the enzyme by ATP; (B) transfer of adenylate to an RNA-N3'P to produce RNA-N3'PP5'A; (C) and attack of the adjacent 2'-hydroxyl on the 3'-phosphorus in the diester linkage to produce the cyclic end product. The biological role of this enzyme is unknown but it is likely to function in some aspects of cellular RNA processing.</text>
</comment>
<sequence length="341" mass="35599">MQQDDWIELDGAEGEGGGQVLRTALTLSMITGIPFRMERIRAKRSKPGLLRQHLTAVQAAKAISGASVVGDVVGSAELSFAPGAIRGGEYRFAIGTAGSCTLVLQTVLPALWFADGASTVAVSGGTHNRAAPPADFLTEVWQPLLARMGVQQALALQRHGFYPAGGGEMTASVTPIAMLQPISLIERGALQGMLAEARVAGVPGQVARREVERVSGQIAYVDGRVRELSAKEGPGNVLLLTVRHDNLTELFSGFGEKGVSAEAVADQAAREARHYLQSTAAVGEYLADQLLLPMALAGGGSFTAVTASSHLLTNMAVIEKFLPVAFEQTALADGGVQVSVS</sequence>
<evidence type="ECO:0000256" key="5">
    <source>
        <dbReference type="HAMAP-Rule" id="MF_00200"/>
    </source>
</evidence>
<keyword evidence="5" id="KW-0963">Cytoplasm</keyword>
<evidence type="ECO:0000259" key="7">
    <source>
        <dbReference type="Pfam" id="PF01137"/>
    </source>
</evidence>
<dbReference type="NCBIfam" id="TIGR03399">
    <property type="entry name" value="RNA_3prim_cycl"/>
    <property type="match status" value="1"/>
</dbReference>
<reference evidence="9" key="2">
    <citation type="submission" date="2023-06" db="EMBL/GenBank/DDBJ databases">
        <authorList>
            <person name="Lucena T."/>
            <person name="Sun Q."/>
        </authorList>
    </citation>
    <scope>NUCLEOTIDE SEQUENCE</scope>
    <source>
        <strain evidence="9">CECT 7703</strain>
    </source>
</reference>
<dbReference type="PIRSF" id="PIRSF005378">
    <property type="entry name" value="RNA3'_term_phos_cycl_euk"/>
    <property type="match status" value="1"/>
</dbReference>
<dbReference type="EC" id="6.5.1.4" evidence="5 6"/>
<name>A0ABT8AZF2_9NEIS</name>
<dbReference type="SUPFAM" id="SSF52913">
    <property type="entry name" value="RNA 3'-terminal phosphate cyclase, RPTC, insert domain"/>
    <property type="match status" value="1"/>
</dbReference>
<dbReference type="Gene3D" id="3.30.360.20">
    <property type="entry name" value="RNA 3'-terminal phosphate cyclase, insert domain"/>
    <property type="match status" value="1"/>
</dbReference>
<dbReference type="NCBIfam" id="NF003246">
    <property type="entry name" value="PRK04204.1-2"/>
    <property type="match status" value="1"/>
</dbReference>
<dbReference type="InterPro" id="IPR017770">
    <property type="entry name" value="RNA3'_term_phos_cyc_type_1"/>
</dbReference>
<evidence type="ECO:0000256" key="4">
    <source>
        <dbReference type="ARBA" id="ARBA00024481"/>
    </source>
</evidence>
<dbReference type="CDD" id="cd00874">
    <property type="entry name" value="RNA_Cyclase_Class_II"/>
    <property type="match status" value="1"/>
</dbReference>
<keyword evidence="5" id="KW-0067">ATP-binding</keyword>
<dbReference type="EMBL" id="JAUFPU010000001">
    <property type="protein sequence ID" value="MDN3575194.1"/>
    <property type="molecule type" value="Genomic_DNA"/>
</dbReference>
<accession>A0ABT8AZF2</accession>
<comment type="subcellular location">
    <subcellularLocation>
        <location evidence="5">Cytoplasm</location>
    </subcellularLocation>
</comment>
<dbReference type="InterPro" id="IPR037136">
    <property type="entry name" value="RNA3'_phos_cyclase_dom_sf"/>
</dbReference>
<evidence type="ECO:0000313" key="10">
    <source>
        <dbReference type="Proteomes" id="UP001180081"/>
    </source>
</evidence>
<dbReference type="PANTHER" id="PTHR11096">
    <property type="entry name" value="RNA 3' TERMINAL PHOSPHATE CYCLASE"/>
    <property type="match status" value="1"/>
</dbReference>
<proteinExistence type="inferred from homology"/>
<comment type="catalytic activity">
    <reaction evidence="4 5">
        <text>a 3'-end 3'-phospho-ribonucleotide-RNA + ATP = a 3'-end 2',3'-cyclophospho-ribonucleotide-RNA + AMP + diphosphate</text>
        <dbReference type="Rhea" id="RHEA:23976"/>
        <dbReference type="Rhea" id="RHEA-COMP:10463"/>
        <dbReference type="Rhea" id="RHEA-COMP:10464"/>
        <dbReference type="ChEBI" id="CHEBI:30616"/>
        <dbReference type="ChEBI" id="CHEBI:33019"/>
        <dbReference type="ChEBI" id="CHEBI:83062"/>
        <dbReference type="ChEBI" id="CHEBI:83064"/>
        <dbReference type="ChEBI" id="CHEBI:456215"/>
        <dbReference type="EC" id="6.5.1.4"/>
    </reaction>
</comment>
<dbReference type="Pfam" id="PF05189">
    <property type="entry name" value="RTC_insert"/>
    <property type="match status" value="1"/>
</dbReference>
<feature type="domain" description="RNA 3'-terminal phosphate cyclase insert" evidence="8">
    <location>
        <begin position="186"/>
        <end position="276"/>
    </location>
</feature>
<dbReference type="HAMAP" id="MF_00200">
    <property type="entry name" value="RTC"/>
    <property type="match status" value="1"/>
</dbReference>
<dbReference type="PANTHER" id="PTHR11096:SF0">
    <property type="entry name" value="RNA 3'-TERMINAL PHOSPHATE CYCLASE"/>
    <property type="match status" value="1"/>
</dbReference>
<feature type="binding site" evidence="5">
    <location>
        <begin position="285"/>
        <end position="289"/>
    </location>
    <ligand>
        <name>ATP</name>
        <dbReference type="ChEBI" id="CHEBI:30616"/>
    </ligand>
</feature>
<protein>
    <recommendedName>
        <fullName evidence="5 6">RNA 3'-terminal phosphate cyclase</fullName>
        <shortName evidence="5">RNA cyclase</shortName>
        <shortName evidence="5">RNA-3'-phosphate cyclase</shortName>
        <ecNumber evidence="5 6">6.5.1.4</ecNumber>
    </recommendedName>
</protein>